<name>A0A418SBC0_9RHOB</name>
<keyword evidence="3" id="KW-1185">Reference proteome</keyword>
<feature type="domain" description="HTH-like" evidence="1">
    <location>
        <begin position="4"/>
        <end position="70"/>
    </location>
</feature>
<dbReference type="AlphaFoldDB" id="A0A418SBC0"/>
<dbReference type="EMBL" id="CP060436">
    <property type="protein sequence ID" value="QPM91422.1"/>
    <property type="molecule type" value="Genomic_DNA"/>
</dbReference>
<dbReference type="Pfam" id="PF24718">
    <property type="entry name" value="HTH_73"/>
    <property type="match status" value="1"/>
</dbReference>
<evidence type="ECO:0000313" key="3">
    <source>
        <dbReference type="Proteomes" id="UP000283786"/>
    </source>
</evidence>
<sequence>MRLEDAAKALRAMYDDPATGKAVSIHLFGIRYADSLKGMPLEEIVIRAGLPKSYQTEVRKGINLARHVVEK</sequence>
<accession>A0A418SBC0</accession>
<organism evidence="2 3">
    <name type="scientific">Pseudooceanicola algae</name>
    <dbReference type="NCBI Taxonomy" id="1537215"/>
    <lineage>
        <taxon>Bacteria</taxon>
        <taxon>Pseudomonadati</taxon>
        <taxon>Pseudomonadota</taxon>
        <taxon>Alphaproteobacteria</taxon>
        <taxon>Rhodobacterales</taxon>
        <taxon>Paracoccaceae</taxon>
        <taxon>Pseudooceanicola</taxon>
    </lineage>
</organism>
<dbReference type="RefSeq" id="WP_119841124.1">
    <property type="nucleotide sequence ID" value="NZ_CP060436.1"/>
</dbReference>
<dbReference type="OrthoDB" id="6267254at2"/>
<dbReference type="Proteomes" id="UP000283786">
    <property type="component" value="Chromosome"/>
</dbReference>
<gene>
    <name evidence="2" type="ORF">PSAL_026750</name>
</gene>
<evidence type="ECO:0000259" key="1">
    <source>
        <dbReference type="Pfam" id="PF24718"/>
    </source>
</evidence>
<reference evidence="2 3" key="1">
    <citation type="submission" date="2020-08" db="EMBL/GenBank/DDBJ databases">
        <title>Genome sequence of Rhodobacteraceae bacterium Lw-13e.</title>
        <authorList>
            <person name="Poehlein A."/>
            <person name="Wolter L."/>
            <person name="Daniel R."/>
            <person name="Brinkhoff T."/>
        </authorList>
    </citation>
    <scope>NUCLEOTIDE SEQUENCE [LARGE SCALE GENOMIC DNA]</scope>
    <source>
        <strain evidence="2 3">Lw-13e</strain>
    </source>
</reference>
<protein>
    <recommendedName>
        <fullName evidence="1">HTH-like domain-containing protein</fullName>
    </recommendedName>
</protein>
<proteinExistence type="predicted"/>
<dbReference type="KEGG" id="palw:PSAL_026750"/>
<evidence type="ECO:0000313" key="2">
    <source>
        <dbReference type="EMBL" id="QPM91422.1"/>
    </source>
</evidence>
<dbReference type="InterPro" id="IPR056975">
    <property type="entry name" value="HTH_73"/>
</dbReference>